<dbReference type="Pfam" id="PF00665">
    <property type="entry name" value="rve"/>
    <property type="match status" value="1"/>
</dbReference>
<comment type="caution">
    <text evidence="6">The sequence shown here is derived from an EMBL/GenBank/DDBJ whole genome shotgun (WGS) entry which is preliminary data.</text>
</comment>
<evidence type="ECO:0000313" key="6">
    <source>
        <dbReference type="EMBL" id="RVW71367.1"/>
    </source>
</evidence>
<dbReference type="SUPFAM" id="SSF53098">
    <property type="entry name" value="Ribonuclease H-like"/>
    <property type="match status" value="1"/>
</dbReference>
<dbReference type="Pfam" id="PF07727">
    <property type="entry name" value="RVT_2"/>
    <property type="match status" value="1"/>
</dbReference>
<dbReference type="GO" id="GO:0003676">
    <property type="term" value="F:nucleic acid binding"/>
    <property type="evidence" value="ECO:0007669"/>
    <property type="project" value="InterPro"/>
</dbReference>
<proteinExistence type="predicted"/>
<evidence type="ECO:0000256" key="4">
    <source>
        <dbReference type="SAM" id="MobiDB-lite"/>
    </source>
</evidence>
<dbReference type="InterPro" id="IPR013103">
    <property type="entry name" value="RVT_2"/>
</dbReference>
<feature type="domain" description="Integrase catalytic" evidence="5">
    <location>
        <begin position="246"/>
        <end position="416"/>
    </location>
</feature>
<evidence type="ECO:0000256" key="1">
    <source>
        <dbReference type="ARBA" id="ARBA00022670"/>
    </source>
</evidence>
<keyword evidence="1" id="KW-0645">Protease</keyword>
<dbReference type="PANTHER" id="PTHR42648:SF28">
    <property type="entry name" value="TRANSPOSON-ENCODED PROTEIN WITH RIBONUCLEASE H-LIKE AND RETROVIRUS ZINC FINGER-LIKE DOMAINS"/>
    <property type="match status" value="1"/>
</dbReference>
<dbReference type="Pfam" id="PF14223">
    <property type="entry name" value="Retrotran_gag_2"/>
    <property type="match status" value="1"/>
</dbReference>
<dbReference type="EMBL" id="QGNW01000439">
    <property type="protein sequence ID" value="RVW71367.1"/>
    <property type="molecule type" value="Genomic_DNA"/>
</dbReference>
<accession>A0A438GGN9</accession>
<dbReference type="InterPro" id="IPR039537">
    <property type="entry name" value="Retrotran_Ty1/copia-like"/>
</dbReference>
<dbReference type="GO" id="GO:0015074">
    <property type="term" value="P:DNA integration"/>
    <property type="evidence" value="ECO:0007669"/>
    <property type="project" value="InterPro"/>
</dbReference>
<dbReference type="Proteomes" id="UP000288805">
    <property type="component" value="Unassembled WGS sequence"/>
</dbReference>
<dbReference type="Gene3D" id="3.30.420.10">
    <property type="entry name" value="Ribonuclease H-like superfamily/Ribonuclease H"/>
    <property type="match status" value="1"/>
</dbReference>
<dbReference type="Pfam" id="PF22936">
    <property type="entry name" value="Pol_BBD"/>
    <property type="match status" value="1"/>
</dbReference>
<organism evidence="6 7">
    <name type="scientific">Vitis vinifera</name>
    <name type="common">Grape</name>
    <dbReference type="NCBI Taxonomy" id="29760"/>
    <lineage>
        <taxon>Eukaryota</taxon>
        <taxon>Viridiplantae</taxon>
        <taxon>Streptophyta</taxon>
        <taxon>Embryophyta</taxon>
        <taxon>Tracheophyta</taxon>
        <taxon>Spermatophyta</taxon>
        <taxon>Magnoliopsida</taxon>
        <taxon>eudicotyledons</taxon>
        <taxon>Gunneridae</taxon>
        <taxon>Pentapetalae</taxon>
        <taxon>rosids</taxon>
        <taxon>Vitales</taxon>
        <taxon>Vitaceae</taxon>
        <taxon>Viteae</taxon>
        <taxon>Vitis</taxon>
    </lineage>
</organism>
<dbReference type="InterPro" id="IPR036397">
    <property type="entry name" value="RNaseH_sf"/>
</dbReference>
<dbReference type="GO" id="GO:0006508">
    <property type="term" value="P:proteolysis"/>
    <property type="evidence" value="ECO:0007669"/>
    <property type="project" value="UniProtKB-KW"/>
</dbReference>
<gene>
    <name evidence="6" type="primary">POLX_727</name>
    <name evidence="6" type="ORF">CK203_060927</name>
</gene>
<evidence type="ECO:0000256" key="2">
    <source>
        <dbReference type="ARBA" id="ARBA00022723"/>
    </source>
</evidence>
<reference evidence="6 7" key="1">
    <citation type="journal article" date="2018" name="PLoS Genet.">
        <title>Population sequencing reveals clonal diversity and ancestral inbreeding in the grapevine cultivar Chardonnay.</title>
        <authorList>
            <person name="Roach M.J."/>
            <person name="Johnson D.L."/>
            <person name="Bohlmann J."/>
            <person name="van Vuuren H.J."/>
            <person name="Jones S.J."/>
            <person name="Pretorius I.S."/>
            <person name="Schmidt S.A."/>
            <person name="Borneman A.R."/>
        </authorList>
    </citation>
    <scope>NUCLEOTIDE SEQUENCE [LARGE SCALE GENOMIC DNA]</scope>
    <source>
        <strain evidence="7">cv. Chardonnay</strain>
        <tissue evidence="6">Leaf</tissue>
    </source>
</reference>
<dbReference type="PANTHER" id="PTHR42648">
    <property type="entry name" value="TRANSPOSASE, PUTATIVE-RELATED"/>
    <property type="match status" value="1"/>
</dbReference>
<dbReference type="InterPro" id="IPR001584">
    <property type="entry name" value="Integrase_cat-core"/>
</dbReference>
<evidence type="ECO:0000259" key="5">
    <source>
        <dbReference type="PROSITE" id="PS50994"/>
    </source>
</evidence>
<dbReference type="GO" id="GO:0008233">
    <property type="term" value="F:peptidase activity"/>
    <property type="evidence" value="ECO:0007669"/>
    <property type="project" value="UniProtKB-KW"/>
</dbReference>
<dbReference type="InterPro" id="IPR054722">
    <property type="entry name" value="PolX-like_BBD"/>
</dbReference>
<keyword evidence="3" id="KW-0378">Hydrolase</keyword>
<name>A0A438GGN9_VITVI</name>
<keyword evidence="2" id="KW-0479">Metal-binding</keyword>
<dbReference type="GO" id="GO:0046872">
    <property type="term" value="F:metal ion binding"/>
    <property type="evidence" value="ECO:0007669"/>
    <property type="project" value="UniProtKB-KW"/>
</dbReference>
<dbReference type="AlphaFoldDB" id="A0A438GGN9"/>
<protein>
    <submittedName>
        <fullName evidence="6">Retrovirus-related Pol polyprotein from transposon TNT 1-94</fullName>
    </submittedName>
</protein>
<dbReference type="PROSITE" id="PS50994">
    <property type="entry name" value="INTEGRASE"/>
    <property type="match status" value="1"/>
</dbReference>
<dbReference type="InterPro" id="IPR012337">
    <property type="entry name" value="RNaseH-like_sf"/>
</dbReference>
<evidence type="ECO:0000313" key="7">
    <source>
        <dbReference type="Proteomes" id="UP000288805"/>
    </source>
</evidence>
<sequence>MNDIDWKDLEAKVAKTIRLYLDDDVMYHVMDEESPTTNWLKLESRYMSKLLRNKVYLKQKLYGLKMVEGSDLSQHINVLNHIISDLKQIDVKFEDEDKALMLLNSLPASSTYENLRKKANDESSQGEGLVAKSNQERGRNKSVNYGYVLMNNDVSCKVARIGNIKIKMFDGVVRTLCDVRHVPDLRKNLISLGTLDYNKFSYKSTSGIMKENKGVMTVMKGQKLARNIYKLLGHIGESGMMELHKRNLLKGIETCKLDLYVWGLVRVVSLGGNMYFVSFIDDYSRKVWMYFMRHKLDTFAKFKLWKTEVENQTERKIKCLRSDNGTKYIDSKFTELYEQHGIKRHFTVRLENKFRAEAVNIACYLINRSPRATLDGKVAEENAGRSSLEDQQHHNIATDKHRCTVKPPTRYGFKDLVSYALITSSGDRTTFQEAVHSQEKSRWMGAMVEEIQSLHKNQTWELVELPEEKRIIGCKWVYKKKELEQMDVKTTFLHGDLEELVYMDRSTCLDDDSFIFLLLYVDDMLIAAKSMIEVNKLKSLSSKAFDMKDLGVARRFLGWRFTWIELQGDYGYLSIAMLRECWKCSTWIMQNYVVSKLLSNLGRLHLDAVKWIFKHLKGTTDYGIMFRKQQSDPLVKGYVDANYE</sequence>
<feature type="region of interest" description="Disordered" evidence="4">
    <location>
        <begin position="116"/>
        <end position="135"/>
    </location>
</feature>
<evidence type="ECO:0000256" key="3">
    <source>
        <dbReference type="ARBA" id="ARBA00022801"/>
    </source>
</evidence>